<organism evidence="2 3">
    <name type="scientific">Enterovibrio qingdaonensis</name>
    <dbReference type="NCBI Taxonomy" id="2899818"/>
    <lineage>
        <taxon>Bacteria</taxon>
        <taxon>Pseudomonadati</taxon>
        <taxon>Pseudomonadota</taxon>
        <taxon>Gammaproteobacteria</taxon>
        <taxon>Vibrionales</taxon>
        <taxon>Vibrionaceae</taxon>
        <taxon>Enterovibrio</taxon>
    </lineage>
</organism>
<dbReference type="EMBL" id="JAJUBB010000034">
    <property type="protein sequence ID" value="MDD1784280.1"/>
    <property type="molecule type" value="Genomic_DNA"/>
</dbReference>
<sequence length="87" mass="9326">MMTESTKTSRLWMRAKSIAKQVRENGIGAIVGVVTFSLFFMMGLVTLGACLLAGVAAVIIAKWHEHKAKNDVANPANNVENDPIVAA</sequence>
<evidence type="ECO:0000313" key="3">
    <source>
        <dbReference type="Proteomes" id="UP001149821"/>
    </source>
</evidence>
<keyword evidence="3" id="KW-1185">Reference proteome</keyword>
<keyword evidence="1" id="KW-0812">Transmembrane</keyword>
<reference evidence="2" key="1">
    <citation type="submission" date="2021-12" db="EMBL/GenBank/DDBJ databases">
        <title>Enterovibrio ZSDZ35 sp. nov. and Enterovibrio ZSDZ42 sp. nov., isolated from coastal seawater in Qingdao.</title>
        <authorList>
            <person name="Zhang P."/>
        </authorList>
    </citation>
    <scope>NUCLEOTIDE SEQUENCE</scope>
    <source>
        <strain evidence="2">ZSDZ35</strain>
    </source>
</reference>
<dbReference type="Proteomes" id="UP001149821">
    <property type="component" value="Unassembled WGS sequence"/>
</dbReference>
<name>A0ABT5QTI2_9GAMM</name>
<keyword evidence="1" id="KW-1133">Transmembrane helix</keyword>
<evidence type="ECO:0000256" key="1">
    <source>
        <dbReference type="SAM" id="Phobius"/>
    </source>
</evidence>
<gene>
    <name evidence="2" type="ORF">LRP49_24185</name>
</gene>
<evidence type="ECO:0000313" key="2">
    <source>
        <dbReference type="EMBL" id="MDD1784280.1"/>
    </source>
</evidence>
<protein>
    <submittedName>
        <fullName evidence="2">Uncharacterized protein</fullName>
    </submittedName>
</protein>
<accession>A0ABT5QTI2</accession>
<proteinExistence type="predicted"/>
<feature type="transmembrane region" description="Helical" evidence="1">
    <location>
        <begin position="27"/>
        <end position="60"/>
    </location>
</feature>
<comment type="caution">
    <text evidence="2">The sequence shown here is derived from an EMBL/GenBank/DDBJ whole genome shotgun (WGS) entry which is preliminary data.</text>
</comment>
<keyword evidence="1" id="KW-0472">Membrane</keyword>
<dbReference type="RefSeq" id="WP_274146118.1">
    <property type="nucleotide sequence ID" value="NZ_JAJUBB010000034.1"/>
</dbReference>